<dbReference type="Proteomes" id="UP000789831">
    <property type="component" value="Unassembled WGS sequence"/>
</dbReference>
<dbReference type="EMBL" id="CAJVPL010003040">
    <property type="protein sequence ID" value="CAG8624925.1"/>
    <property type="molecule type" value="Genomic_DNA"/>
</dbReference>
<dbReference type="AlphaFoldDB" id="A0A9N9D3L0"/>
<proteinExistence type="predicted"/>
<accession>A0A9N9D3L0</accession>
<organism evidence="1 2">
    <name type="scientific">Ambispora gerdemannii</name>
    <dbReference type="NCBI Taxonomy" id="144530"/>
    <lineage>
        <taxon>Eukaryota</taxon>
        <taxon>Fungi</taxon>
        <taxon>Fungi incertae sedis</taxon>
        <taxon>Mucoromycota</taxon>
        <taxon>Glomeromycotina</taxon>
        <taxon>Glomeromycetes</taxon>
        <taxon>Archaeosporales</taxon>
        <taxon>Ambisporaceae</taxon>
        <taxon>Ambispora</taxon>
    </lineage>
</organism>
<name>A0A9N9D3L0_9GLOM</name>
<dbReference type="OrthoDB" id="439046at2759"/>
<evidence type="ECO:0000313" key="2">
    <source>
        <dbReference type="Proteomes" id="UP000789831"/>
    </source>
</evidence>
<feature type="non-terminal residue" evidence="1">
    <location>
        <position position="128"/>
    </location>
</feature>
<dbReference type="Gene3D" id="1.10.3290.10">
    <property type="entry name" value="Fido-like domain"/>
    <property type="match status" value="1"/>
</dbReference>
<protein>
    <submittedName>
        <fullName evidence="1">5085_t:CDS:1</fullName>
    </submittedName>
</protein>
<reference evidence="1" key="1">
    <citation type="submission" date="2021-06" db="EMBL/GenBank/DDBJ databases">
        <authorList>
            <person name="Kallberg Y."/>
            <person name="Tangrot J."/>
            <person name="Rosling A."/>
        </authorList>
    </citation>
    <scope>NUCLEOTIDE SEQUENCE</scope>
    <source>
        <strain evidence="1">MT106</strain>
    </source>
</reference>
<sequence>WKLHFDERNIEYLISNVKHLQQAISSAVENESNELLWKGYIDLHYAGQYRTQFVMAAQNNFVYMAPNLIKDRMDELFRQCREKFGKTDLQLEEAIKYGACFLGNGRHSGIKTRSNLAHLQALYLSAYT</sequence>
<keyword evidence="2" id="KW-1185">Reference proteome</keyword>
<gene>
    <name evidence="1" type="ORF">AGERDE_LOCUS10238</name>
</gene>
<comment type="caution">
    <text evidence="1">The sequence shown here is derived from an EMBL/GenBank/DDBJ whole genome shotgun (WGS) entry which is preliminary data.</text>
</comment>
<evidence type="ECO:0000313" key="1">
    <source>
        <dbReference type="EMBL" id="CAG8624925.1"/>
    </source>
</evidence>
<dbReference type="InterPro" id="IPR036597">
    <property type="entry name" value="Fido-like_dom_sf"/>
</dbReference>
<dbReference type="SUPFAM" id="SSF140931">
    <property type="entry name" value="Fic-like"/>
    <property type="match status" value="1"/>
</dbReference>